<organism evidence="4 6">
    <name type="scientific">Chaetoceros tenuissimus</name>
    <dbReference type="NCBI Taxonomy" id="426638"/>
    <lineage>
        <taxon>Eukaryota</taxon>
        <taxon>Sar</taxon>
        <taxon>Stramenopiles</taxon>
        <taxon>Ochrophyta</taxon>
        <taxon>Bacillariophyta</taxon>
        <taxon>Coscinodiscophyceae</taxon>
        <taxon>Chaetocerotophycidae</taxon>
        <taxon>Chaetocerotales</taxon>
        <taxon>Chaetocerotaceae</taxon>
        <taxon>Chaetoceros</taxon>
    </lineage>
</organism>
<dbReference type="EMBL" id="BLLK01000074">
    <property type="protein sequence ID" value="GFH61321.1"/>
    <property type="molecule type" value="Genomic_DNA"/>
</dbReference>
<name>A0AAD3DEN3_9STRA</name>
<dbReference type="Proteomes" id="UP001054902">
    <property type="component" value="Unassembled WGS sequence"/>
</dbReference>
<feature type="chain" id="PRO_5042440957" evidence="3">
    <location>
        <begin position="16"/>
        <end position="296"/>
    </location>
</feature>
<keyword evidence="6" id="KW-1185">Reference proteome</keyword>
<dbReference type="Pfam" id="PF11833">
    <property type="entry name" value="CPP1-like"/>
    <property type="match status" value="1"/>
</dbReference>
<sequence length="296" mass="33147">MRLICVLSMLAAATAFSPASVPQTRLQSSALFAKKPAPTIPNPLKALPWNVKKEQEREARRLKTESAKLHRELGIADDATFEEIQQVTNSLIAQAEVEGDVKKKIKVEVAKDRIMQIKLNERMAGLTELTDDAKAQSRLEEADEDEDLAPEEKPDRSLKMPGFLDGLIQKPDEAWRNKQLKVFGIMTLVCWVLPPMAERIIMINWLPAAGQIGRRGMSDNIEADFNPYAGKRSQPHQRTAILLSLALWMTLKVWTAMLGNIKMMFGARYAIVIEATLMNLGLGLFTAYAQTYKGNK</sequence>
<evidence type="ECO:0000313" key="4">
    <source>
        <dbReference type="EMBL" id="GFH61259.1"/>
    </source>
</evidence>
<dbReference type="InterPro" id="IPR021788">
    <property type="entry name" value="CPP1-like"/>
</dbReference>
<keyword evidence="2" id="KW-1133">Transmembrane helix</keyword>
<evidence type="ECO:0000313" key="6">
    <source>
        <dbReference type="Proteomes" id="UP001054902"/>
    </source>
</evidence>
<protein>
    <submittedName>
        <fullName evidence="4">Uncharacterized protein</fullName>
    </submittedName>
</protein>
<evidence type="ECO:0000256" key="3">
    <source>
        <dbReference type="SAM" id="SignalP"/>
    </source>
</evidence>
<evidence type="ECO:0000256" key="1">
    <source>
        <dbReference type="SAM" id="MobiDB-lite"/>
    </source>
</evidence>
<evidence type="ECO:0000256" key="2">
    <source>
        <dbReference type="SAM" id="Phobius"/>
    </source>
</evidence>
<accession>A0AAD3DEN3</accession>
<reference evidence="4" key="1">
    <citation type="submission" date="2020-02" db="EMBL/GenBank/DDBJ databases">
        <authorList>
            <person name="Hongo Y."/>
            <person name="Kimura K."/>
            <person name="Takaki Y."/>
            <person name="Tomaru Y."/>
        </authorList>
    </citation>
    <scope>NUCLEOTIDE SEQUENCE</scope>
    <source>
        <strain evidence="4">NIES-3715</strain>
    </source>
</reference>
<feature type="transmembrane region" description="Helical" evidence="2">
    <location>
        <begin position="269"/>
        <end position="289"/>
    </location>
</feature>
<proteinExistence type="predicted"/>
<reference evidence="4 6" key="2">
    <citation type="journal article" date="2021" name="Sci. Rep.">
        <title>The genome of the diatom Chaetoceros tenuissimus carries an ancient integrated fragment of an extant virus.</title>
        <authorList>
            <person name="Hongo Y."/>
            <person name="Kimura K."/>
            <person name="Takaki Y."/>
            <person name="Yoshida Y."/>
            <person name="Baba S."/>
            <person name="Kobayashi G."/>
            <person name="Nagasaki K."/>
            <person name="Hano T."/>
            <person name="Tomaru Y."/>
        </authorList>
    </citation>
    <scope>NUCLEOTIDE SEQUENCE [LARGE SCALE GENOMIC DNA]</scope>
    <source>
        <strain evidence="4 6">NIES-3715</strain>
    </source>
</reference>
<gene>
    <name evidence="4" type="ORF">CTEN210_17735</name>
    <name evidence="5" type="ORF">CTEN210_17797</name>
</gene>
<feature type="signal peptide" evidence="3">
    <location>
        <begin position="1"/>
        <end position="15"/>
    </location>
</feature>
<keyword evidence="3" id="KW-0732">Signal</keyword>
<feature type="region of interest" description="Disordered" evidence="1">
    <location>
        <begin position="137"/>
        <end position="160"/>
    </location>
</feature>
<dbReference type="AlphaFoldDB" id="A0AAD3DEN3"/>
<dbReference type="EMBL" id="BLLK01000074">
    <property type="protein sequence ID" value="GFH61259.1"/>
    <property type="molecule type" value="Genomic_DNA"/>
</dbReference>
<evidence type="ECO:0000313" key="5">
    <source>
        <dbReference type="EMBL" id="GFH61321.1"/>
    </source>
</evidence>
<comment type="caution">
    <text evidence="4">The sequence shown here is derived from an EMBL/GenBank/DDBJ whole genome shotgun (WGS) entry which is preliminary data.</text>
</comment>
<keyword evidence="2" id="KW-0812">Transmembrane</keyword>
<keyword evidence="2" id="KW-0472">Membrane</keyword>